<proteinExistence type="predicted"/>
<sequence length="162" mass="19301">MENSIDKLTLELLINKQQYSKYLSKTDPKKYDEFKEYKSKLRKYAVDIVDMTSQLIENPNHPYSVEIEETFNAFSKSIFRYFEMKELEKSNEYNQDYKKDEDMMFAHCETPLLEEEETENESDSLEETPTKTMKSFWGGQRVVKQKSTILPYDIGLFAKKHV</sequence>
<dbReference type="AlphaFoldDB" id="A0A6C0KEQ5"/>
<protein>
    <submittedName>
        <fullName evidence="1">Uncharacterized protein</fullName>
    </submittedName>
</protein>
<evidence type="ECO:0000313" key="1">
    <source>
        <dbReference type="EMBL" id="QHU16502.1"/>
    </source>
</evidence>
<accession>A0A6C0KEQ5</accession>
<organism evidence="1">
    <name type="scientific">viral metagenome</name>
    <dbReference type="NCBI Taxonomy" id="1070528"/>
    <lineage>
        <taxon>unclassified sequences</taxon>
        <taxon>metagenomes</taxon>
        <taxon>organismal metagenomes</taxon>
    </lineage>
</organism>
<name>A0A6C0KEQ5_9ZZZZ</name>
<dbReference type="EMBL" id="MN740886">
    <property type="protein sequence ID" value="QHU16502.1"/>
    <property type="molecule type" value="Genomic_DNA"/>
</dbReference>
<reference evidence="1" key="1">
    <citation type="journal article" date="2020" name="Nature">
        <title>Giant virus diversity and host interactions through global metagenomics.</title>
        <authorList>
            <person name="Schulz F."/>
            <person name="Roux S."/>
            <person name="Paez-Espino D."/>
            <person name="Jungbluth S."/>
            <person name="Walsh D.A."/>
            <person name="Denef V.J."/>
            <person name="McMahon K.D."/>
            <person name="Konstantinidis K.T."/>
            <person name="Eloe-Fadrosh E.A."/>
            <person name="Kyrpides N.C."/>
            <person name="Woyke T."/>
        </authorList>
    </citation>
    <scope>NUCLEOTIDE SEQUENCE</scope>
    <source>
        <strain evidence="1">GVMAG-S-3300012000-53</strain>
    </source>
</reference>